<evidence type="ECO:0000313" key="6">
    <source>
        <dbReference type="Proteomes" id="UP001189429"/>
    </source>
</evidence>
<dbReference type="PANTHER" id="PTHR13312:SF0">
    <property type="entry name" value="UBIQUITIN THIOESTERASE OTU1"/>
    <property type="match status" value="1"/>
</dbReference>
<reference evidence="5" key="1">
    <citation type="submission" date="2023-10" db="EMBL/GenBank/DDBJ databases">
        <authorList>
            <person name="Chen Y."/>
            <person name="Shah S."/>
            <person name="Dougan E. K."/>
            <person name="Thang M."/>
            <person name="Chan C."/>
        </authorList>
    </citation>
    <scope>NUCLEOTIDE SEQUENCE [LARGE SCALE GENOMIC DNA]</scope>
</reference>
<keyword evidence="2 3" id="KW-0378">Hydrolase</keyword>
<dbReference type="CDD" id="cd22744">
    <property type="entry name" value="OTU"/>
    <property type="match status" value="1"/>
</dbReference>
<comment type="catalytic activity">
    <reaction evidence="1 3">
        <text>Thiol-dependent hydrolysis of ester, thioester, amide, peptide and isopeptide bonds formed by the C-terminal Gly of ubiquitin (a 76-residue protein attached to proteins as an intracellular targeting signal).</text>
        <dbReference type="EC" id="3.4.19.12"/>
    </reaction>
</comment>
<feature type="domain" description="OTU" evidence="4">
    <location>
        <begin position="1"/>
        <end position="134"/>
    </location>
</feature>
<keyword evidence="6" id="KW-1185">Reference proteome</keyword>
<dbReference type="EMBL" id="CAUYUJ010018168">
    <property type="protein sequence ID" value="CAK0881206.1"/>
    <property type="molecule type" value="Genomic_DNA"/>
</dbReference>
<evidence type="ECO:0000313" key="5">
    <source>
        <dbReference type="EMBL" id="CAK0881206.1"/>
    </source>
</evidence>
<protein>
    <recommendedName>
        <fullName evidence="3">Ubiquitin thioesterase OTU</fullName>
        <ecNumber evidence="3">3.4.19.12</ecNumber>
    </recommendedName>
</protein>
<dbReference type="SUPFAM" id="SSF54001">
    <property type="entry name" value="Cysteine proteinases"/>
    <property type="match status" value="1"/>
</dbReference>
<evidence type="ECO:0000256" key="1">
    <source>
        <dbReference type="ARBA" id="ARBA00000707"/>
    </source>
</evidence>
<evidence type="ECO:0000256" key="3">
    <source>
        <dbReference type="RuleBase" id="RU367104"/>
    </source>
</evidence>
<dbReference type="EC" id="3.4.19.12" evidence="3"/>
<keyword evidence="3" id="KW-0833">Ubl conjugation pathway</keyword>
<name>A0ABN9W524_9DINO</name>
<dbReference type="Pfam" id="PF02338">
    <property type="entry name" value="OTU"/>
    <property type="match status" value="1"/>
</dbReference>
<dbReference type="PROSITE" id="PS50802">
    <property type="entry name" value="OTU"/>
    <property type="match status" value="1"/>
</dbReference>
<comment type="function">
    <text evidence="3">Hydrolase that can remove conjugated ubiquitin from proteins and may therefore play an important regulatory role at the level of protein turnover by preventing degradation.</text>
</comment>
<organism evidence="5 6">
    <name type="scientific">Prorocentrum cordatum</name>
    <dbReference type="NCBI Taxonomy" id="2364126"/>
    <lineage>
        <taxon>Eukaryota</taxon>
        <taxon>Sar</taxon>
        <taxon>Alveolata</taxon>
        <taxon>Dinophyceae</taxon>
        <taxon>Prorocentrales</taxon>
        <taxon>Prorocentraceae</taxon>
        <taxon>Prorocentrum</taxon>
    </lineage>
</organism>
<dbReference type="PANTHER" id="PTHR13312">
    <property type="entry name" value="HIV-INDUCED PROTEIN-7-LIKE PROTEASE"/>
    <property type="match status" value="1"/>
</dbReference>
<gene>
    <name evidence="5" type="ORF">PCOR1329_LOCUS64128</name>
</gene>
<dbReference type="Proteomes" id="UP001189429">
    <property type="component" value="Unassembled WGS sequence"/>
</dbReference>
<evidence type="ECO:0000259" key="4">
    <source>
        <dbReference type="PROSITE" id="PS50802"/>
    </source>
</evidence>
<evidence type="ECO:0000256" key="2">
    <source>
        <dbReference type="ARBA" id="ARBA00022801"/>
    </source>
</evidence>
<comment type="subcellular location">
    <subcellularLocation>
        <location evidence="3">Cytoplasm</location>
    </subcellularLocation>
</comment>
<comment type="caution">
    <text evidence="5">The sequence shown here is derived from an EMBL/GenBank/DDBJ whole genome shotgun (WGS) entry which is preliminary data.</text>
</comment>
<keyword evidence="3" id="KW-0963">Cytoplasm</keyword>
<feature type="non-terminal residue" evidence="5">
    <location>
        <position position="1"/>
    </location>
</feature>
<dbReference type="InterPro" id="IPR038765">
    <property type="entry name" value="Papain-like_cys_pep_sf"/>
</dbReference>
<keyword evidence="3" id="KW-0645">Protease</keyword>
<keyword evidence="3" id="KW-0788">Thiol protease</keyword>
<dbReference type="Gene3D" id="3.90.70.80">
    <property type="match status" value="1"/>
</dbReference>
<accession>A0ABN9W524</accession>
<proteinExistence type="predicted"/>
<dbReference type="InterPro" id="IPR003323">
    <property type="entry name" value="OTU_dom"/>
</dbReference>
<sequence>VRQPGDGSCLFHSLTFGLYGRGTDRRAAEALRRELAEYIMRNPKKEISGDTLEEWIRWDANASVQAYARRMAVSGWGGGIEMAACSLMKRVNVHVYERRGRKYERISCFDNPAPQKTIHVLYQGGVHYDALVPAC</sequence>